<feature type="domain" description="PIN" evidence="7">
    <location>
        <begin position="2"/>
        <end position="121"/>
    </location>
</feature>
<evidence type="ECO:0000313" key="8">
    <source>
        <dbReference type="EMBL" id="SDX10324.1"/>
    </source>
</evidence>
<evidence type="ECO:0000256" key="6">
    <source>
        <dbReference type="HAMAP-Rule" id="MF_00265"/>
    </source>
</evidence>
<dbReference type="GO" id="GO:0000287">
    <property type="term" value="F:magnesium ion binding"/>
    <property type="evidence" value="ECO:0007669"/>
    <property type="project" value="UniProtKB-UniRule"/>
</dbReference>
<comment type="cofactor">
    <cofactor evidence="6">
        <name>Mg(2+)</name>
        <dbReference type="ChEBI" id="CHEBI:18420"/>
    </cofactor>
</comment>
<dbReference type="Gene3D" id="3.40.50.1010">
    <property type="entry name" value="5'-nuclease"/>
    <property type="match status" value="1"/>
</dbReference>
<keyword evidence="4 6" id="KW-0378">Hydrolase</keyword>
<evidence type="ECO:0000256" key="1">
    <source>
        <dbReference type="ARBA" id="ARBA00022649"/>
    </source>
</evidence>
<dbReference type="InterPro" id="IPR002716">
    <property type="entry name" value="PIN_dom"/>
</dbReference>
<dbReference type="InterPro" id="IPR022907">
    <property type="entry name" value="VapC_family"/>
</dbReference>
<feature type="binding site" evidence="6">
    <location>
        <position position="5"/>
    </location>
    <ligand>
        <name>Mg(2+)</name>
        <dbReference type="ChEBI" id="CHEBI:18420"/>
    </ligand>
</feature>
<keyword evidence="3 6" id="KW-0479">Metal-binding</keyword>
<protein>
    <recommendedName>
        <fullName evidence="6">Ribonuclease VapC</fullName>
        <shortName evidence="6">RNase VapC</shortName>
        <ecNumber evidence="6">3.1.-.-</ecNumber>
    </recommendedName>
    <alternativeName>
        <fullName evidence="6">Toxin VapC</fullName>
    </alternativeName>
</protein>
<feature type="binding site" evidence="6">
    <location>
        <position position="98"/>
    </location>
    <ligand>
        <name>Mg(2+)</name>
        <dbReference type="ChEBI" id="CHEBI:18420"/>
    </ligand>
</feature>
<dbReference type="EC" id="3.1.-.-" evidence="6"/>
<name>A0A1H2Z096_9PSEU</name>
<keyword evidence="5 6" id="KW-0460">Magnesium</keyword>
<dbReference type="OrthoDB" id="32665at2"/>
<dbReference type="AlphaFoldDB" id="A0A1H2Z096"/>
<sequence length="136" mass="14632">MIVVDTGPIIAMINANDDRHAECAELLATVRGPLFLPEPLLGEIGYLLGTRCGPQAEAAFIRDTVSGAIEVVSLTRPDRARVADLIEKYGDLPLGTADASVIAVAERFGVKTVATLDRRHFTVVRPRHADAFTLLP</sequence>
<evidence type="ECO:0000256" key="2">
    <source>
        <dbReference type="ARBA" id="ARBA00022722"/>
    </source>
</evidence>
<evidence type="ECO:0000313" key="9">
    <source>
        <dbReference type="Proteomes" id="UP000199515"/>
    </source>
</evidence>
<dbReference type="STRING" id="589385.SAMN05421504_102317"/>
<accession>A0A1H2Z096</accession>
<keyword evidence="2 6" id="KW-0540">Nuclease</keyword>
<evidence type="ECO:0000256" key="3">
    <source>
        <dbReference type="ARBA" id="ARBA00022723"/>
    </source>
</evidence>
<dbReference type="GO" id="GO:0090729">
    <property type="term" value="F:toxin activity"/>
    <property type="evidence" value="ECO:0007669"/>
    <property type="project" value="UniProtKB-KW"/>
</dbReference>
<comment type="function">
    <text evidence="6">Toxic component of a toxin-antitoxin (TA) system. An RNase.</text>
</comment>
<reference evidence="8 9" key="1">
    <citation type="submission" date="2016-10" db="EMBL/GenBank/DDBJ databases">
        <authorList>
            <person name="de Groot N.N."/>
        </authorList>
    </citation>
    <scope>NUCLEOTIDE SEQUENCE [LARGE SCALE GENOMIC DNA]</scope>
    <source>
        <strain evidence="8 9">CPCC 202699</strain>
    </source>
</reference>
<dbReference type="EMBL" id="FNON01000002">
    <property type="protein sequence ID" value="SDX10324.1"/>
    <property type="molecule type" value="Genomic_DNA"/>
</dbReference>
<dbReference type="GO" id="GO:0016787">
    <property type="term" value="F:hydrolase activity"/>
    <property type="evidence" value="ECO:0007669"/>
    <property type="project" value="UniProtKB-KW"/>
</dbReference>
<keyword evidence="1 6" id="KW-1277">Toxin-antitoxin system</keyword>
<dbReference type="HAMAP" id="MF_00265">
    <property type="entry name" value="VapC_Nob1"/>
    <property type="match status" value="1"/>
</dbReference>
<proteinExistence type="inferred from homology"/>
<dbReference type="Pfam" id="PF01850">
    <property type="entry name" value="PIN"/>
    <property type="match status" value="1"/>
</dbReference>
<keyword evidence="9" id="KW-1185">Reference proteome</keyword>
<keyword evidence="6" id="KW-0800">Toxin</keyword>
<comment type="similarity">
    <text evidence="6">Belongs to the PINc/VapC protein family.</text>
</comment>
<evidence type="ECO:0000256" key="5">
    <source>
        <dbReference type="ARBA" id="ARBA00022842"/>
    </source>
</evidence>
<dbReference type="SUPFAM" id="SSF88723">
    <property type="entry name" value="PIN domain-like"/>
    <property type="match status" value="1"/>
</dbReference>
<evidence type="ECO:0000256" key="4">
    <source>
        <dbReference type="ARBA" id="ARBA00022801"/>
    </source>
</evidence>
<dbReference type="GO" id="GO:0004540">
    <property type="term" value="F:RNA nuclease activity"/>
    <property type="evidence" value="ECO:0007669"/>
    <property type="project" value="InterPro"/>
</dbReference>
<evidence type="ECO:0000259" key="7">
    <source>
        <dbReference type="Pfam" id="PF01850"/>
    </source>
</evidence>
<dbReference type="InterPro" id="IPR029060">
    <property type="entry name" value="PIN-like_dom_sf"/>
</dbReference>
<organism evidence="8 9">
    <name type="scientific">Amycolatopsis xylanica</name>
    <dbReference type="NCBI Taxonomy" id="589385"/>
    <lineage>
        <taxon>Bacteria</taxon>
        <taxon>Bacillati</taxon>
        <taxon>Actinomycetota</taxon>
        <taxon>Actinomycetes</taxon>
        <taxon>Pseudonocardiales</taxon>
        <taxon>Pseudonocardiaceae</taxon>
        <taxon>Amycolatopsis</taxon>
    </lineage>
</organism>
<dbReference type="Proteomes" id="UP000199515">
    <property type="component" value="Unassembled WGS sequence"/>
</dbReference>
<dbReference type="RefSeq" id="WP_091288225.1">
    <property type="nucleotide sequence ID" value="NZ_FNON01000002.1"/>
</dbReference>
<gene>
    <name evidence="6" type="primary">vapC</name>
    <name evidence="8" type="ORF">SAMN05421504_102317</name>
</gene>